<feature type="binding site" evidence="9">
    <location>
        <position position="235"/>
    </location>
    <ligand>
        <name>Zn(2+)</name>
        <dbReference type="ChEBI" id="CHEBI:29105"/>
    </ligand>
</feature>
<dbReference type="InterPro" id="IPR056179">
    <property type="entry name" value="DHQS_C"/>
</dbReference>
<feature type="domain" description="3-dehydroquinate synthase N-terminal" evidence="12">
    <location>
        <begin position="56"/>
        <end position="166"/>
    </location>
</feature>
<dbReference type="EC" id="4.2.3.4" evidence="9 10"/>
<dbReference type="NCBIfam" id="TIGR01357">
    <property type="entry name" value="aroB"/>
    <property type="match status" value="1"/>
</dbReference>
<evidence type="ECO:0000256" key="6">
    <source>
        <dbReference type="ARBA" id="ARBA00023027"/>
    </source>
</evidence>
<comment type="subcellular location">
    <subcellularLocation>
        <location evidence="9">Cytoplasm</location>
    </subcellularLocation>
</comment>
<keyword evidence="11" id="KW-1133">Transmembrane helix</keyword>
<dbReference type="PANTHER" id="PTHR43622">
    <property type="entry name" value="3-DEHYDROQUINATE SYNTHASE"/>
    <property type="match status" value="1"/>
</dbReference>
<dbReference type="HOGENOM" id="CLU_001201_0_2_0"/>
<evidence type="ECO:0000256" key="4">
    <source>
        <dbReference type="ARBA" id="ARBA00022741"/>
    </source>
</evidence>
<dbReference type="GO" id="GO:0009423">
    <property type="term" value="P:chorismate biosynthetic process"/>
    <property type="evidence" value="ECO:0007669"/>
    <property type="project" value="UniProtKB-UniRule"/>
</dbReference>
<dbReference type="Pfam" id="PF24621">
    <property type="entry name" value="DHQS_C"/>
    <property type="match status" value="1"/>
</dbReference>
<dbReference type="Gene3D" id="1.20.1090.10">
    <property type="entry name" value="Dehydroquinate synthase-like - alpha domain"/>
    <property type="match status" value="1"/>
</dbReference>
<feature type="transmembrane region" description="Helical" evidence="11">
    <location>
        <begin position="84"/>
        <end position="107"/>
    </location>
</feature>
<evidence type="ECO:0000256" key="8">
    <source>
        <dbReference type="ARBA" id="ARBA00023285"/>
    </source>
</evidence>
<keyword evidence="9" id="KW-0028">Amino-acid biosynthesis</keyword>
<comment type="similarity">
    <text evidence="9">Belongs to the sugar phosphate cyclases superfamily. Dehydroquinate synthase family.</text>
</comment>
<keyword evidence="15" id="KW-1185">Reference proteome</keyword>
<comment type="function">
    <text evidence="9">Catalyzes the conversion of 3-deoxy-D-arabino-heptulosonate 7-phosphate (DAHP) to dehydroquinate (DHQ).</text>
</comment>
<keyword evidence="3 9" id="KW-0479">Metal-binding</keyword>
<gene>
    <name evidence="9" type="primary">aroB</name>
    <name evidence="14" type="ORF">U27_01134</name>
</gene>
<evidence type="ECO:0000256" key="3">
    <source>
        <dbReference type="ARBA" id="ARBA00022723"/>
    </source>
</evidence>
<keyword evidence="6 9" id="KW-0520">NAD</keyword>
<evidence type="ECO:0000256" key="9">
    <source>
        <dbReference type="HAMAP-Rule" id="MF_00110"/>
    </source>
</evidence>
<protein>
    <recommendedName>
        <fullName evidence="9 10">3-dehydroquinate synthase</fullName>
        <shortName evidence="9">DHQS</shortName>
        <ecNumber evidence="9 10">4.2.3.4</ecNumber>
    </recommendedName>
</protein>
<dbReference type="STRING" id="1499967.U27_01134"/>
<keyword evidence="5 9" id="KW-0862">Zinc</keyword>
<dbReference type="Pfam" id="PF01761">
    <property type="entry name" value="DHQ_synthase"/>
    <property type="match status" value="1"/>
</dbReference>
<dbReference type="GO" id="GO:0003856">
    <property type="term" value="F:3-dehydroquinate synthase activity"/>
    <property type="evidence" value="ECO:0007669"/>
    <property type="project" value="UniProtKB-UniRule"/>
</dbReference>
<dbReference type="Proteomes" id="UP000030661">
    <property type="component" value="Unassembled WGS sequence"/>
</dbReference>
<comment type="caution">
    <text evidence="9">Lacks conserved residue(s) required for the propagation of feature annotation.</text>
</comment>
<dbReference type="EMBL" id="DF820477">
    <property type="protein sequence ID" value="GAK61235.1"/>
    <property type="molecule type" value="Genomic_DNA"/>
</dbReference>
<dbReference type="PANTHER" id="PTHR43622:SF1">
    <property type="entry name" value="3-DEHYDROQUINATE SYNTHASE"/>
    <property type="match status" value="1"/>
</dbReference>
<evidence type="ECO:0000256" key="7">
    <source>
        <dbReference type="ARBA" id="ARBA00023239"/>
    </source>
</evidence>
<name>A0A081C9I0_VECG1</name>
<dbReference type="SUPFAM" id="SSF56796">
    <property type="entry name" value="Dehydroquinate synthase-like"/>
    <property type="match status" value="1"/>
</dbReference>
<feature type="binding site" evidence="9">
    <location>
        <position position="172"/>
    </location>
    <ligand>
        <name>Zn(2+)</name>
        <dbReference type="ChEBI" id="CHEBI:29105"/>
    </ligand>
</feature>
<organism evidence="14 15">
    <name type="scientific">Vecturithrix granuli</name>
    <dbReference type="NCBI Taxonomy" id="1499967"/>
    <lineage>
        <taxon>Bacteria</taxon>
        <taxon>Candidatus Moduliflexota</taxon>
        <taxon>Candidatus Vecturitrichia</taxon>
        <taxon>Candidatus Vecturitrichales</taxon>
        <taxon>Candidatus Vecturitrichaceae</taxon>
        <taxon>Candidatus Vecturithrix</taxon>
    </lineage>
</organism>
<dbReference type="CDD" id="cd08195">
    <property type="entry name" value="DHQS"/>
    <property type="match status" value="1"/>
</dbReference>
<keyword evidence="11" id="KW-0812">Transmembrane</keyword>
<dbReference type="Gene3D" id="3.40.50.1970">
    <property type="match status" value="1"/>
</dbReference>
<comment type="cofactor">
    <cofactor evidence="2">
        <name>Zn(2+)</name>
        <dbReference type="ChEBI" id="CHEBI:29105"/>
    </cofactor>
</comment>
<dbReference type="GO" id="GO:0009073">
    <property type="term" value="P:aromatic amino acid family biosynthetic process"/>
    <property type="evidence" value="ECO:0007669"/>
    <property type="project" value="UniProtKB-KW"/>
</dbReference>
<feature type="binding site" evidence="9">
    <location>
        <position position="249"/>
    </location>
    <ligand>
        <name>Zn(2+)</name>
        <dbReference type="ChEBI" id="CHEBI:29105"/>
    </ligand>
</feature>
<dbReference type="InterPro" id="IPR050071">
    <property type="entry name" value="Dehydroquinate_synthase"/>
</dbReference>
<evidence type="ECO:0000313" key="14">
    <source>
        <dbReference type="EMBL" id="GAK61235.1"/>
    </source>
</evidence>
<dbReference type="AlphaFoldDB" id="A0A081C9I0"/>
<comment type="cofactor">
    <cofactor evidence="1 9">
        <name>NAD(+)</name>
        <dbReference type="ChEBI" id="CHEBI:57540"/>
    </cofactor>
</comment>
<keyword evidence="9" id="KW-0963">Cytoplasm</keyword>
<comment type="cofactor">
    <cofactor evidence="9">
        <name>Co(2+)</name>
        <dbReference type="ChEBI" id="CHEBI:48828"/>
    </cofactor>
    <cofactor evidence="9">
        <name>Zn(2+)</name>
        <dbReference type="ChEBI" id="CHEBI:29105"/>
    </cofactor>
    <text evidence="9">Binds 1 divalent metal cation per subunit. Can use either Co(2+) or Zn(2+).</text>
</comment>
<dbReference type="GO" id="GO:0046872">
    <property type="term" value="F:metal ion binding"/>
    <property type="evidence" value="ECO:0007669"/>
    <property type="project" value="UniProtKB-KW"/>
</dbReference>
<dbReference type="InterPro" id="IPR030960">
    <property type="entry name" value="DHQS/DOIS_N"/>
</dbReference>
<dbReference type="FunFam" id="3.40.50.1970:FF:000007">
    <property type="entry name" value="Pentafunctional AROM polypeptide"/>
    <property type="match status" value="1"/>
</dbReference>
<feature type="binding site" evidence="9">
    <location>
        <position position="139"/>
    </location>
    <ligand>
        <name>NAD(+)</name>
        <dbReference type="ChEBI" id="CHEBI:57540"/>
    </ligand>
</feature>
<proteinExistence type="inferred from homology"/>
<evidence type="ECO:0000256" key="10">
    <source>
        <dbReference type="NCBIfam" id="TIGR01357"/>
    </source>
</evidence>
<dbReference type="InterPro" id="IPR030963">
    <property type="entry name" value="DHQ_synth_fam"/>
</dbReference>
<comment type="catalytic activity">
    <reaction evidence="9">
        <text>7-phospho-2-dehydro-3-deoxy-D-arabino-heptonate = 3-dehydroquinate + phosphate</text>
        <dbReference type="Rhea" id="RHEA:21968"/>
        <dbReference type="ChEBI" id="CHEBI:32364"/>
        <dbReference type="ChEBI" id="CHEBI:43474"/>
        <dbReference type="ChEBI" id="CHEBI:58394"/>
        <dbReference type="EC" id="4.2.3.4"/>
    </reaction>
</comment>
<feature type="domain" description="3-dehydroquinate synthase C-terminal" evidence="13">
    <location>
        <begin position="169"/>
        <end position="308"/>
    </location>
</feature>
<evidence type="ECO:0000313" key="15">
    <source>
        <dbReference type="Proteomes" id="UP000030661"/>
    </source>
</evidence>
<reference evidence="14 15" key="1">
    <citation type="journal article" date="2015" name="PeerJ">
        <title>First genomic representation of candidate bacterial phylum KSB3 points to enhanced environmental sensing as a trigger of wastewater bulking.</title>
        <authorList>
            <person name="Sekiguchi Y."/>
            <person name="Ohashi A."/>
            <person name="Parks D.H."/>
            <person name="Yamauchi T."/>
            <person name="Tyson G.W."/>
            <person name="Hugenholtz P."/>
        </authorList>
    </citation>
    <scope>NUCLEOTIDE SEQUENCE [LARGE SCALE GENOMIC DNA]</scope>
</reference>
<dbReference type="PIRSF" id="PIRSF001455">
    <property type="entry name" value="DHQ_synth"/>
    <property type="match status" value="1"/>
</dbReference>
<comment type="pathway">
    <text evidence="9">Metabolic intermediate biosynthesis; chorismate biosynthesis; chorismate from D-erythrose 4-phosphate and phosphoenolpyruvate: step 2/7.</text>
</comment>
<feature type="binding site" evidence="9">
    <location>
        <begin position="59"/>
        <end position="64"/>
    </location>
    <ligand>
        <name>NAD(+)</name>
        <dbReference type="ChEBI" id="CHEBI:57540"/>
    </ligand>
</feature>
<evidence type="ECO:0000256" key="11">
    <source>
        <dbReference type="SAM" id="Phobius"/>
    </source>
</evidence>
<evidence type="ECO:0000256" key="1">
    <source>
        <dbReference type="ARBA" id="ARBA00001911"/>
    </source>
</evidence>
<dbReference type="GO" id="GO:0008652">
    <property type="term" value="P:amino acid biosynthetic process"/>
    <property type="evidence" value="ECO:0007669"/>
    <property type="project" value="UniProtKB-KW"/>
</dbReference>
<keyword evidence="8 9" id="KW-0170">Cobalt</keyword>
<evidence type="ECO:0000256" key="5">
    <source>
        <dbReference type="ARBA" id="ARBA00022833"/>
    </source>
</evidence>
<keyword evidence="9" id="KW-0057">Aromatic amino acid biosynthesis</keyword>
<dbReference type="eggNOG" id="COG0337">
    <property type="taxonomic scope" value="Bacteria"/>
</dbReference>
<dbReference type="GO" id="GO:0000166">
    <property type="term" value="F:nucleotide binding"/>
    <property type="evidence" value="ECO:0007669"/>
    <property type="project" value="UniProtKB-KW"/>
</dbReference>
<keyword evidence="7 9" id="KW-0456">Lyase</keyword>
<sequence length="342" mass="37590">MKSYMIRGQSATSHIQLGEPFHHLEQYIGKRTAAIVTDETVYSVYHDLMPSKNIAVIKSGEAFKTLQTVEALYQKFLEYGLDRAALIVAIGGGIVCDIAGFAASTYLRGISFGFVPTTLLAQVDASVGGKNGVNFHGYKNLIGTFNQPEFVLIDVGVLKTLPARTLGCGFAEAIKHGAIADAQLFAFMEDHAAAIRNLDPDCLERIVSDSIIIKSSIVNQDEKEHGERRKLNFGHTVGHTVENVLGIPHGEAVAIGMVAAAELSRQFGYLTQADFERLTNLLTLYNLPITIDTTNRQALKEALHKDKKRYEEVVKFVLLKAIGTAIVQDVPIEELKRLLEMF</sequence>
<dbReference type="UniPathway" id="UPA00053">
    <property type="reaction ID" value="UER00085"/>
</dbReference>
<evidence type="ECO:0000256" key="2">
    <source>
        <dbReference type="ARBA" id="ARBA00001947"/>
    </source>
</evidence>
<feature type="binding site" evidence="9">
    <location>
        <position position="130"/>
    </location>
    <ligand>
        <name>NAD(+)</name>
        <dbReference type="ChEBI" id="CHEBI:57540"/>
    </ligand>
</feature>
<keyword evidence="11" id="KW-0472">Membrane</keyword>
<dbReference type="HAMAP" id="MF_00110">
    <property type="entry name" value="DHQ_synthase"/>
    <property type="match status" value="1"/>
</dbReference>
<dbReference type="GO" id="GO:0005737">
    <property type="term" value="C:cytoplasm"/>
    <property type="evidence" value="ECO:0007669"/>
    <property type="project" value="UniProtKB-SubCell"/>
</dbReference>
<evidence type="ECO:0000259" key="12">
    <source>
        <dbReference type="Pfam" id="PF01761"/>
    </source>
</evidence>
<accession>A0A081C9I0</accession>
<feature type="binding site" evidence="9">
    <location>
        <begin position="117"/>
        <end position="118"/>
    </location>
    <ligand>
        <name>NAD(+)</name>
        <dbReference type="ChEBI" id="CHEBI:57540"/>
    </ligand>
</feature>
<keyword evidence="4 9" id="KW-0547">Nucleotide-binding</keyword>
<evidence type="ECO:0000259" key="13">
    <source>
        <dbReference type="Pfam" id="PF24621"/>
    </source>
</evidence>
<dbReference type="InterPro" id="IPR016037">
    <property type="entry name" value="DHQ_synth_AroB"/>
</dbReference>